<evidence type="ECO:0000256" key="1">
    <source>
        <dbReference type="ARBA" id="ARBA00004613"/>
    </source>
</evidence>
<dbReference type="PANTHER" id="PTHR46845">
    <property type="entry name" value="INSULIN-LIKE GROWTH FACTOR I"/>
    <property type="match status" value="1"/>
</dbReference>
<dbReference type="Pfam" id="PF00049">
    <property type="entry name" value="Insulin"/>
    <property type="match status" value="1"/>
</dbReference>
<dbReference type="GO" id="GO:0005615">
    <property type="term" value="C:extracellular space"/>
    <property type="evidence" value="ECO:0007669"/>
    <property type="project" value="TreeGrafter"/>
</dbReference>
<evidence type="ECO:0000256" key="7">
    <source>
        <dbReference type="RuleBase" id="RU000406"/>
    </source>
</evidence>
<accession>A0A8T3DA43</accession>
<organism evidence="9 10">
    <name type="scientific">Albula goreensis</name>
    <dbReference type="NCBI Taxonomy" id="1534307"/>
    <lineage>
        <taxon>Eukaryota</taxon>
        <taxon>Metazoa</taxon>
        <taxon>Chordata</taxon>
        <taxon>Craniata</taxon>
        <taxon>Vertebrata</taxon>
        <taxon>Euteleostomi</taxon>
        <taxon>Actinopterygii</taxon>
        <taxon>Neopterygii</taxon>
        <taxon>Teleostei</taxon>
        <taxon>Albuliformes</taxon>
        <taxon>Albulidae</taxon>
        <taxon>Albula</taxon>
    </lineage>
</organism>
<dbReference type="InterPro" id="IPR022352">
    <property type="entry name" value="Ins/IGF/rlx"/>
</dbReference>
<feature type="domain" description="Insulin-like" evidence="8">
    <location>
        <begin position="46"/>
        <end position="103"/>
    </location>
</feature>
<dbReference type="AlphaFoldDB" id="A0A8T3DA43"/>
<gene>
    <name evidence="9" type="ORF">AGOR_G00140910</name>
</gene>
<protein>
    <recommendedName>
        <fullName evidence="8">Insulin-like domain-containing protein</fullName>
    </recommendedName>
</protein>
<dbReference type="GO" id="GO:0043066">
    <property type="term" value="P:negative regulation of apoptotic process"/>
    <property type="evidence" value="ECO:0007669"/>
    <property type="project" value="TreeGrafter"/>
</dbReference>
<evidence type="ECO:0000256" key="3">
    <source>
        <dbReference type="ARBA" id="ARBA00022525"/>
    </source>
</evidence>
<name>A0A8T3DA43_9TELE</name>
<comment type="caution">
    <text evidence="9">The sequence shown here is derived from an EMBL/GenBank/DDBJ whole genome shotgun (WGS) entry which is preliminary data.</text>
</comment>
<evidence type="ECO:0000313" key="10">
    <source>
        <dbReference type="Proteomes" id="UP000829720"/>
    </source>
</evidence>
<dbReference type="InterPro" id="IPR016179">
    <property type="entry name" value="Insulin-like"/>
</dbReference>
<keyword evidence="4" id="KW-0339">Growth factor</keyword>
<dbReference type="GO" id="GO:0008284">
    <property type="term" value="P:positive regulation of cell population proliferation"/>
    <property type="evidence" value="ECO:0007669"/>
    <property type="project" value="TreeGrafter"/>
</dbReference>
<dbReference type="PANTHER" id="PTHR46845:SF2">
    <property type="entry name" value="INSULIN-LIKE GROWTH FACTOR 3"/>
    <property type="match status" value="1"/>
</dbReference>
<evidence type="ECO:0000256" key="2">
    <source>
        <dbReference type="ARBA" id="ARBA00009034"/>
    </source>
</evidence>
<reference evidence="9" key="1">
    <citation type="submission" date="2021-01" db="EMBL/GenBank/DDBJ databases">
        <authorList>
            <person name="Zahm M."/>
            <person name="Roques C."/>
            <person name="Cabau C."/>
            <person name="Klopp C."/>
            <person name="Donnadieu C."/>
            <person name="Jouanno E."/>
            <person name="Lampietro C."/>
            <person name="Louis A."/>
            <person name="Herpin A."/>
            <person name="Echchiki A."/>
            <person name="Berthelot C."/>
            <person name="Parey E."/>
            <person name="Roest-Crollius H."/>
            <person name="Braasch I."/>
            <person name="Postlethwait J."/>
            <person name="Bobe J."/>
            <person name="Montfort J."/>
            <person name="Bouchez O."/>
            <person name="Begum T."/>
            <person name="Mejri S."/>
            <person name="Adams A."/>
            <person name="Chen W.-J."/>
            <person name="Guiguen Y."/>
        </authorList>
    </citation>
    <scope>NUCLEOTIDE SEQUENCE</scope>
    <source>
        <tissue evidence="9">Blood</tissue>
    </source>
</reference>
<proteinExistence type="inferred from homology"/>
<dbReference type="PRINTS" id="PR00276">
    <property type="entry name" value="INSULINFAMLY"/>
</dbReference>
<keyword evidence="3 7" id="KW-0964">Secreted</keyword>
<comment type="subcellular location">
    <subcellularLocation>
        <location evidence="1 7">Secreted</location>
    </subcellularLocation>
</comment>
<dbReference type="SUPFAM" id="SSF56994">
    <property type="entry name" value="Insulin-like"/>
    <property type="match status" value="1"/>
</dbReference>
<dbReference type="GO" id="GO:0005179">
    <property type="term" value="F:hormone activity"/>
    <property type="evidence" value="ECO:0007669"/>
    <property type="project" value="InterPro"/>
</dbReference>
<dbReference type="PROSITE" id="PS00262">
    <property type="entry name" value="INSULIN"/>
    <property type="match status" value="1"/>
</dbReference>
<dbReference type="FunFam" id="1.10.100.10:FF:000001">
    <property type="entry name" value="insulin-like growth factor I isoform X1"/>
    <property type="match status" value="1"/>
</dbReference>
<keyword evidence="5" id="KW-1015">Disulfide bond</keyword>
<dbReference type="GO" id="GO:0051897">
    <property type="term" value="P:positive regulation of phosphatidylinositol 3-kinase/protein kinase B signal transduction"/>
    <property type="evidence" value="ECO:0007669"/>
    <property type="project" value="TreeGrafter"/>
</dbReference>
<dbReference type="Proteomes" id="UP000829720">
    <property type="component" value="Unassembled WGS sequence"/>
</dbReference>
<dbReference type="GO" id="GO:0008083">
    <property type="term" value="F:growth factor activity"/>
    <property type="evidence" value="ECO:0007669"/>
    <property type="project" value="UniProtKB-KW"/>
</dbReference>
<sequence length="186" mass="20742">MPSSDHSMLCQASSTHSLQVCWWRSVCILYPLLCLAALPYRAESVKARCGRELVADLEFVCGDRGFYRGKVAGGRGGPRLKGKGIVEQCCLRGCDLQHLEAYCAKPRRSRRHVPSHAPPPSTEELFRVVFRKRILDLHRLTGPRTASLSWTALGPGLQTGPGPWRPPGATFLREEHRNWKAAPSEQ</sequence>
<evidence type="ECO:0000256" key="4">
    <source>
        <dbReference type="ARBA" id="ARBA00023030"/>
    </source>
</evidence>
<dbReference type="InterPro" id="IPR022353">
    <property type="entry name" value="Insulin_CS"/>
</dbReference>
<dbReference type="EMBL" id="JAERUA010000012">
    <property type="protein sequence ID" value="KAI1893146.1"/>
    <property type="molecule type" value="Genomic_DNA"/>
</dbReference>
<dbReference type="GO" id="GO:0048009">
    <property type="term" value="P:insulin-like growth factor receptor signaling pathway"/>
    <property type="evidence" value="ECO:0007669"/>
    <property type="project" value="TreeGrafter"/>
</dbReference>
<keyword evidence="10" id="KW-1185">Reference proteome</keyword>
<dbReference type="OrthoDB" id="10019596at2759"/>
<dbReference type="GO" id="GO:0008283">
    <property type="term" value="P:cell population proliferation"/>
    <property type="evidence" value="ECO:0007669"/>
    <property type="project" value="TreeGrafter"/>
</dbReference>
<evidence type="ECO:0000256" key="5">
    <source>
        <dbReference type="ARBA" id="ARBA00023157"/>
    </source>
</evidence>
<dbReference type="SMART" id="SM00078">
    <property type="entry name" value="IlGF"/>
    <property type="match status" value="1"/>
</dbReference>
<dbReference type="Gene3D" id="1.10.100.10">
    <property type="entry name" value="Insulin-like"/>
    <property type="match status" value="1"/>
</dbReference>
<dbReference type="GO" id="GO:0005159">
    <property type="term" value="F:insulin-like growth factor receptor binding"/>
    <property type="evidence" value="ECO:0007669"/>
    <property type="project" value="TreeGrafter"/>
</dbReference>
<comment type="similarity">
    <text evidence="2 7">Belongs to the insulin family.</text>
</comment>
<evidence type="ECO:0000256" key="6">
    <source>
        <dbReference type="ARBA" id="ARBA00056939"/>
    </source>
</evidence>
<dbReference type="InterPro" id="IPR036438">
    <property type="entry name" value="Insulin-like_sf"/>
</dbReference>
<evidence type="ECO:0000259" key="8">
    <source>
        <dbReference type="SMART" id="SM00078"/>
    </source>
</evidence>
<comment type="function">
    <text evidence="6">The insulin-like growth factors, isolated from plasma, are structurally and functionally related to insulin but have a much higher growth-promoting activity. Acts as a ligand for IGF1R. Binds to the alpha subunit of IGF1R, leading to the activation of the intrinsic tyrosine kinase activity which autophosphorylates tyrosine residues in the beta subunit thus initiatiating a cascade of down-stream signaling events leading to activation of the PI3K-AKT/PKB and the Ras-MAPK pathways. Binds to integrins. Its binding to integrins and subsequent ternary complex formation with integrins and IGFR1 are essential for IGF1 signaling.</text>
</comment>
<evidence type="ECO:0000313" key="9">
    <source>
        <dbReference type="EMBL" id="KAI1893146.1"/>
    </source>
</evidence>